<dbReference type="EMBL" id="JANJZL010000006">
    <property type="protein sequence ID" value="MCR2044515.1"/>
    <property type="molecule type" value="Genomic_DNA"/>
</dbReference>
<dbReference type="OrthoDB" id="9772602at2"/>
<gene>
    <name evidence="1" type="ORF">NSA23_10375</name>
</gene>
<evidence type="ECO:0000313" key="1">
    <source>
        <dbReference type="EMBL" id="MCR2044515.1"/>
    </source>
</evidence>
<dbReference type="AlphaFoldDB" id="A0A9X2MK36"/>
<dbReference type="GO" id="GO:0009116">
    <property type="term" value="P:nucleoside metabolic process"/>
    <property type="evidence" value="ECO:0007669"/>
    <property type="project" value="InterPro"/>
</dbReference>
<dbReference type="Proteomes" id="UP001142078">
    <property type="component" value="Unassembled WGS sequence"/>
</dbReference>
<accession>A0A9X2MK36</accession>
<keyword evidence="2" id="KW-1185">Reference proteome</keyword>
<dbReference type="RefSeq" id="WP_050069905.1">
    <property type="nucleotide sequence ID" value="NZ_CABKTM010000075.1"/>
</dbReference>
<dbReference type="SUPFAM" id="SSF53167">
    <property type="entry name" value="Purine and uridine phosphorylases"/>
    <property type="match status" value="1"/>
</dbReference>
<name>A0A9X2MK36_9FIRM</name>
<dbReference type="Gene3D" id="3.40.50.1580">
    <property type="entry name" value="Nucleoside phosphorylase domain"/>
    <property type="match status" value="1"/>
</dbReference>
<reference evidence="1" key="1">
    <citation type="submission" date="2022-07" db="EMBL/GenBank/DDBJ databases">
        <title>Enhanced cultured diversity of the mouse gut microbiota enables custom-made synthetic communities.</title>
        <authorList>
            <person name="Afrizal A."/>
        </authorList>
    </citation>
    <scope>NUCLEOTIDE SEQUENCE</scope>
    <source>
        <strain evidence="1">DSM 29482</strain>
    </source>
</reference>
<sequence length="66" mass="7380">MEYWNKMGILASDVETGTLLSLAQLKGVKAASILNTAVEYKSNLKDGIVDYDTEEKICIEGEKRER</sequence>
<dbReference type="GO" id="GO:0003824">
    <property type="term" value="F:catalytic activity"/>
    <property type="evidence" value="ECO:0007669"/>
    <property type="project" value="InterPro"/>
</dbReference>
<evidence type="ECO:0000313" key="2">
    <source>
        <dbReference type="Proteomes" id="UP001142078"/>
    </source>
</evidence>
<protein>
    <submittedName>
        <fullName evidence="1">Uncharacterized protein</fullName>
    </submittedName>
</protein>
<proteinExistence type="predicted"/>
<organism evidence="1 2">
    <name type="scientific">Anaerosalibacter massiliensis</name>
    <dbReference type="NCBI Taxonomy" id="1347392"/>
    <lineage>
        <taxon>Bacteria</taxon>
        <taxon>Bacillati</taxon>
        <taxon>Bacillota</taxon>
        <taxon>Tissierellia</taxon>
        <taxon>Tissierellales</taxon>
        <taxon>Sporanaerobacteraceae</taxon>
        <taxon>Anaerosalibacter</taxon>
    </lineage>
</organism>
<comment type="caution">
    <text evidence="1">The sequence shown here is derived from an EMBL/GenBank/DDBJ whole genome shotgun (WGS) entry which is preliminary data.</text>
</comment>
<dbReference type="InterPro" id="IPR035994">
    <property type="entry name" value="Nucleoside_phosphorylase_sf"/>
</dbReference>